<evidence type="ECO:0000313" key="2">
    <source>
        <dbReference type="EMBL" id="GGU94023.1"/>
    </source>
</evidence>
<reference evidence="3" key="1">
    <citation type="journal article" date="2019" name="Int. J. Syst. Evol. Microbiol.">
        <title>The Global Catalogue of Microorganisms (GCM) 10K type strain sequencing project: providing services to taxonomists for standard genome sequencing and annotation.</title>
        <authorList>
            <consortium name="The Broad Institute Genomics Platform"/>
            <consortium name="The Broad Institute Genome Sequencing Center for Infectious Disease"/>
            <person name="Wu L."/>
            <person name="Ma J."/>
        </authorList>
    </citation>
    <scope>NUCLEOTIDE SEQUENCE [LARGE SCALE GENOMIC DNA]</scope>
    <source>
        <strain evidence="3">JCM 3399</strain>
    </source>
</reference>
<name>A0ABQ2VMM1_9ACTN</name>
<evidence type="ECO:0000313" key="3">
    <source>
        <dbReference type="Proteomes" id="UP000654471"/>
    </source>
</evidence>
<feature type="region of interest" description="Disordered" evidence="1">
    <location>
        <begin position="1"/>
        <end position="21"/>
    </location>
</feature>
<comment type="caution">
    <text evidence="2">The sequence shown here is derived from an EMBL/GenBank/DDBJ whole genome shotgun (WGS) entry which is preliminary data.</text>
</comment>
<dbReference type="RefSeq" id="WP_189307183.1">
    <property type="nucleotide sequence ID" value="NZ_BMRP01000044.1"/>
</dbReference>
<keyword evidence="3" id="KW-1185">Reference proteome</keyword>
<accession>A0ABQ2VMM1</accession>
<gene>
    <name evidence="2" type="ORF">GCM10010211_71370</name>
</gene>
<evidence type="ECO:0000256" key="1">
    <source>
        <dbReference type="SAM" id="MobiDB-lite"/>
    </source>
</evidence>
<sequence>MAGSGEDPYSYDGKTEKRELPQEMVTPIAQHKYDNRVASCSTAWARESVTQCHEDPTPSWRMHGELVGRDPHHIFGRYGGAGVSACAVGALRALRHQALRDGLRVVTITIGSPAPSAARRKDRGGPRNEARFAGPEGRLDEPPTRPRRRIAAVLTALALGATWLISAAPAHAAILCPGQVEVASTAGDFCVTPLPAPGATASASGATTNTNNTPAPVTVISETGSLTVASDDIVDVNFTFKEEVKVI</sequence>
<protein>
    <submittedName>
        <fullName evidence="2">Uncharacterized protein</fullName>
    </submittedName>
</protein>
<proteinExistence type="predicted"/>
<dbReference type="Proteomes" id="UP000654471">
    <property type="component" value="Unassembled WGS sequence"/>
</dbReference>
<feature type="region of interest" description="Disordered" evidence="1">
    <location>
        <begin position="114"/>
        <end position="145"/>
    </location>
</feature>
<dbReference type="EMBL" id="BMRP01000044">
    <property type="protein sequence ID" value="GGU94023.1"/>
    <property type="molecule type" value="Genomic_DNA"/>
</dbReference>
<organism evidence="2 3">
    <name type="scientific">Streptomyces albospinus</name>
    <dbReference type="NCBI Taxonomy" id="285515"/>
    <lineage>
        <taxon>Bacteria</taxon>
        <taxon>Bacillati</taxon>
        <taxon>Actinomycetota</taxon>
        <taxon>Actinomycetes</taxon>
        <taxon>Kitasatosporales</taxon>
        <taxon>Streptomycetaceae</taxon>
        <taxon>Streptomyces</taxon>
    </lineage>
</organism>